<evidence type="ECO:0000313" key="14">
    <source>
        <dbReference type="Proteomes" id="UP000033618"/>
    </source>
</evidence>
<comment type="caution">
    <text evidence="13">The sequence shown here is derived from an EMBL/GenBank/DDBJ whole genome shotgun (WGS) entry which is preliminary data.</text>
</comment>
<protein>
    <submittedName>
        <fullName evidence="13">Porin</fullName>
    </submittedName>
</protein>
<evidence type="ECO:0000256" key="6">
    <source>
        <dbReference type="ARBA" id="ARBA00022729"/>
    </source>
</evidence>
<dbReference type="InterPro" id="IPR050298">
    <property type="entry name" value="Gram-neg_bact_OMP"/>
</dbReference>
<feature type="domain" description="Porin" evidence="12">
    <location>
        <begin position="9"/>
        <end position="328"/>
    </location>
</feature>
<dbReference type="GO" id="GO:0006811">
    <property type="term" value="P:monoatomic ion transport"/>
    <property type="evidence" value="ECO:0007669"/>
    <property type="project" value="UniProtKB-KW"/>
</dbReference>
<keyword evidence="3" id="KW-0813">Transport</keyword>
<accession>A0A0F5K666</accession>
<dbReference type="GO" id="GO:0046930">
    <property type="term" value="C:pore complex"/>
    <property type="evidence" value="ECO:0007669"/>
    <property type="project" value="UniProtKB-KW"/>
</dbReference>
<dbReference type="EMBL" id="LAQU01000001">
    <property type="protein sequence ID" value="KKB65369.1"/>
    <property type="molecule type" value="Genomic_DNA"/>
</dbReference>
<dbReference type="STRING" id="28092.WM40_00175"/>
<evidence type="ECO:0000256" key="10">
    <source>
        <dbReference type="ARBA" id="ARBA00023237"/>
    </source>
</evidence>
<dbReference type="PRINTS" id="PR00184">
    <property type="entry name" value="NEISSPPORIN"/>
</dbReference>
<keyword evidence="8" id="KW-0626">Porin</keyword>
<dbReference type="InterPro" id="IPR023614">
    <property type="entry name" value="Porin_dom_sf"/>
</dbReference>
<reference evidence="13 14" key="1">
    <citation type="submission" date="2015-03" db="EMBL/GenBank/DDBJ databases">
        <title>Draft Genome Sequence of Burkholderia andropogonis type strain ICMP2807, isolated from Sorghum bicolor.</title>
        <authorList>
            <person name="Lopes-Santos L."/>
            <person name="Castro D.B."/>
            <person name="Ottoboni L.M."/>
            <person name="Park D."/>
            <person name="Weirc B.S."/>
            <person name="Destefano S.A."/>
        </authorList>
    </citation>
    <scope>NUCLEOTIDE SEQUENCE [LARGE SCALE GENOMIC DNA]</scope>
    <source>
        <strain evidence="13 14">ICMP2807</strain>
    </source>
</reference>
<keyword evidence="9" id="KW-0472">Membrane</keyword>
<keyword evidence="5" id="KW-0812">Transmembrane</keyword>
<evidence type="ECO:0000256" key="7">
    <source>
        <dbReference type="ARBA" id="ARBA00023065"/>
    </source>
</evidence>
<feature type="chain" id="PRO_5002491186" evidence="11">
    <location>
        <begin position="23"/>
        <end position="363"/>
    </location>
</feature>
<dbReference type="Pfam" id="PF13609">
    <property type="entry name" value="Porin_4"/>
    <property type="match status" value="1"/>
</dbReference>
<dbReference type="GO" id="GO:0009279">
    <property type="term" value="C:cell outer membrane"/>
    <property type="evidence" value="ECO:0007669"/>
    <property type="project" value="UniProtKB-SubCell"/>
</dbReference>
<keyword evidence="14" id="KW-1185">Reference proteome</keyword>
<dbReference type="Proteomes" id="UP000033618">
    <property type="component" value="Unassembled WGS sequence"/>
</dbReference>
<evidence type="ECO:0000256" key="5">
    <source>
        <dbReference type="ARBA" id="ARBA00022692"/>
    </source>
</evidence>
<dbReference type="Gene3D" id="2.40.160.10">
    <property type="entry name" value="Porin"/>
    <property type="match status" value="1"/>
</dbReference>
<feature type="signal peptide" evidence="11">
    <location>
        <begin position="1"/>
        <end position="22"/>
    </location>
</feature>
<dbReference type="SUPFAM" id="SSF56935">
    <property type="entry name" value="Porins"/>
    <property type="match status" value="1"/>
</dbReference>
<evidence type="ECO:0000256" key="11">
    <source>
        <dbReference type="SAM" id="SignalP"/>
    </source>
</evidence>
<dbReference type="InterPro" id="IPR002299">
    <property type="entry name" value="Porin_Neis"/>
</dbReference>
<keyword evidence="10" id="KW-0998">Cell outer membrane</keyword>
<dbReference type="InterPro" id="IPR033900">
    <property type="entry name" value="Gram_neg_porin_domain"/>
</dbReference>
<gene>
    <name evidence="13" type="ORF">WM40_00175</name>
</gene>
<evidence type="ECO:0000256" key="3">
    <source>
        <dbReference type="ARBA" id="ARBA00022448"/>
    </source>
</evidence>
<dbReference type="PANTHER" id="PTHR34501:SF9">
    <property type="entry name" value="MAJOR OUTER MEMBRANE PROTEIN P.IA"/>
    <property type="match status" value="1"/>
</dbReference>
<comment type="subunit">
    <text evidence="2">Homotrimer.</text>
</comment>
<sequence>MVKRLKLAVALAASAWASMSYAQSNVTLYGIIDAAIQVGRTGGTTTTRLDSSGVAPSRWGLQGSEDLGGGLSAVFRLENGFNTNNGTIAGNGAEFNREAWVGLRGKFGQVQLGNNYTPLFTTYVNYSMGELNTLGWGNATNNFAFVPSARTANSVRFVSAPIGGALVRLLYARGTNGTAGQPPSLGDTLSAGVNYVHGNFSADADYLQQRFAQTAVVTQNSPVATGRYYLFAASYDWGRVKAAALYQMHRNATGVTAAVNSTYANPNHDFYEVNFLVRDIAHGTVLVSVGQYRLSAGSSGDASSYAVRYDYRLSRRTGLYAGVSEIRNHSAATFSMNDASGAGIPVKAGGNLTAFIAGIVHKF</sequence>
<keyword evidence="7" id="KW-0406">Ion transport</keyword>
<comment type="subcellular location">
    <subcellularLocation>
        <location evidence="1">Cell outer membrane</location>
        <topology evidence="1">Multi-pass membrane protein</topology>
    </subcellularLocation>
</comment>
<dbReference type="CDD" id="cd00342">
    <property type="entry name" value="gram_neg_porins"/>
    <property type="match status" value="1"/>
</dbReference>
<evidence type="ECO:0000256" key="1">
    <source>
        <dbReference type="ARBA" id="ARBA00004571"/>
    </source>
</evidence>
<evidence type="ECO:0000313" key="13">
    <source>
        <dbReference type="EMBL" id="KKB65369.1"/>
    </source>
</evidence>
<keyword evidence="4" id="KW-1134">Transmembrane beta strand</keyword>
<organism evidence="13 14">
    <name type="scientific">Robbsia andropogonis</name>
    <dbReference type="NCBI Taxonomy" id="28092"/>
    <lineage>
        <taxon>Bacteria</taxon>
        <taxon>Pseudomonadati</taxon>
        <taxon>Pseudomonadota</taxon>
        <taxon>Betaproteobacteria</taxon>
        <taxon>Burkholderiales</taxon>
        <taxon>Burkholderiaceae</taxon>
        <taxon>Robbsia</taxon>
    </lineage>
</organism>
<dbReference type="PANTHER" id="PTHR34501">
    <property type="entry name" value="PROTEIN YDDL-RELATED"/>
    <property type="match status" value="1"/>
</dbReference>
<proteinExistence type="predicted"/>
<dbReference type="PATRIC" id="fig|28092.6.peg.41"/>
<evidence type="ECO:0000256" key="9">
    <source>
        <dbReference type="ARBA" id="ARBA00023136"/>
    </source>
</evidence>
<evidence type="ECO:0000256" key="2">
    <source>
        <dbReference type="ARBA" id="ARBA00011233"/>
    </source>
</evidence>
<evidence type="ECO:0000256" key="4">
    <source>
        <dbReference type="ARBA" id="ARBA00022452"/>
    </source>
</evidence>
<name>A0A0F5K666_9BURK</name>
<dbReference type="AlphaFoldDB" id="A0A0F5K666"/>
<keyword evidence="6 11" id="KW-0732">Signal</keyword>
<evidence type="ECO:0000256" key="8">
    <source>
        <dbReference type="ARBA" id="ARBA00023114"/>
    </source>
</evidence>
<evidence type="ECO:0000259" key="12">
    <source>
        <dbReference type="Pfam" id="PF13609"/>
    </source>
</evidence>
<dbReference type="GO" id="GO:0015288">
    <property type="term" value="F:porin activity"/>
    <property type="evidence" value="ECO:0007669"/>
    <property type="project" value="UniProtKB-KW"/>
</dbReference>